<keyword evidence="2" id="KW-1185">Reference proteome</keyword>
<proteinExistence type="predicted"/>
<organism evidence="1 2">
    <name type="scientific">Rhynchophorus ferrugineus</name>
    <name type="common">Red palm weevil</name>
    <name type="synonym">Curculio ferrugineus</name>
    <dbReference type="NCBI Taxonomy" id="354439"/>
    <lineage>
        <taxon>Eukaryota</taxon>
        <taxon>Metazoa</taxon>
        <taxon>Ecdysozoa</taxon>
        <taxon>Arthropoda</taxon>
        <taxon>Hexapoda</taxon>
        <taxon>Insecta</taxon>
        <taxon>Pterygota</taxon>
        <taxon>Neoptera</taxon>
        <taxon>Endopterygota</taxon>
        <taxon>Coleoptera</taxon>
        <taxon>Polyphaga</taxon>
        <taxon>Cucujiformia</taxon>
        <taxon>Curculionidae</taxon>
        <taxon>Dryophthorinae</taxon>
        <taxon>Rhynchophorus</taxon>
    </lineage>
</organism>
<reference evidence="1" key="1">
    <citation type="submission" date="2020-08" db="EMBL/GenBank/DDBJ databases">
        <title>Genome sequencing and assembly of the red palm weevil Rhynchophorus ferrugineus.</title>
        <authorList>
            <person name="Dias G.B."/>
            <person name="Bergman C.M."/>
            <person name="Manee M."/>
        </authorList>
    </citation>
    <scope>NUCLEOTIDE SEQUENCE</scope>
    <source>
        <strain evidence="1">AA-2017</strain>
        <tissue evidence="1">Whole larva</tissue>
    </source>
</reference>
<name>A0A834MHE6_RHYFE</name>
<dbReference type="EMBL" id="JAACXV010000399">
    <property type="protein sequence ID" value="KAF7278474.1"/>
    <property type="molecule type" value="Genomic_DNA"/>
</dbReference>
<sequence>MFDALIEIADHYRALVMPRGHDRIRGADWPKMFIFLGDKENESLAAWDKAGRVRRIYGRVANSIVHDLE</sequence>
<dbReference type="Proteomes" id="UP000625711">
    <property type="component" value="Unassembled WGS sequence"/>
</dbReference>
<gene>
    <name evidence="1" type="ORF">GWI33_008378</name>
</gene>
<dbReference type="AlphaFoldDB" id="A0A834MHE6"/>
<accession>A0A834MHE6</accession>
<evidence type="ECO:0000313" key="1">
    <source>
        <dbReference type="EMBL" id="KAF7278474.1"/>
    </source>
</evidence>
<comment type="caution">
    <text evidence="1">The sequence shown here is derived from an EMBL/GenBank/DDBJ whole genome shotgun (WGS) entry which is preliminary data.</text>
</comment>
<evidence type="ECO:0000313" key="2">
    <source>
        <dbReference type="Proteomes" id="UP000625711"/>
    </source>
</evidence>
<protein>
    <submittedName>
        <fullName evidence="1">Uncharacterized protein</fullName>
    </submittedName>
</protein>